<accession>A0A6L9W763</accession>
<dbReference type="EMBL" id="JAAGWG010000037">
    <property type="protein sequence ID" value="NEK87639.1"/>
    <property type="molecule type" value="Genomic_DNA"/>
</dbReference>
<dbReference type="Proteomes" id="UP000479241">
    <property type="component" value="Unassembled WGS sequence"/>
</dbReference>
<comment type="caution">
    <text evidence="1">The sequence shown here is derived from an EMBL/GenBank/DDBJ whole genome shotgun (WGS) entry which is preliminary data.</text>
</comment>
<gene>
    <name evidence="1" type="ORF">GCU60_18020</name>
</gene>
<evidence type="ECO:0000313" key="2">
    <source>
        <dbReference type="Proteomes" id="UP000479241"/>
    </source>
</evidence>
<name>A0A6L9W763_9ACTN</name>
<proteinExistence type="predicted"/>
<protein>
    <submittedName>
        <fullName evidence="1">Uncharacterized protein</fullName>
    </submittedName>
</protein>
<reference evidence="1 2" key="1">
    <citation type="submission" date="2019-12" db="EMBL/GenBank/DDBJ databases">
        <title>the WGS of Blastococcus saxobsidens 67B17.</title>
        <authorList>
            <person name="Jiang Z."/>
        </authorList>
    </citation>
    <scope>NUCLEOTIDE SEQUENCE [LARGE SCALE GENOMIC DNA]</scope>
    <source>
        <strain evidence="1 2">67B17</strain>
    </source>
</reference>
<sequence length="45" mass="5057">MIRKLMMSGIAAKVVQEARKPQNQAKIKKAIADFQKSRSGKTGRR</sequence>
<organism evidence="1 2">
    <name type="scientific">Blastococcus saxobsidens</name>
    <dbReference type="NCBI Taxonomy" id="138336"/>
    <lineage>
        <taxon>Bacteria</taxon>
        <taxon>Bacillati</taxon>
        <taxon>Actinomycetota</taxon>
        <taxon>Actinomycetes</taxon>
        <taxon>Geodermatophilales</taxon>
        <taxon>Geodermatophilaceae</taxon>
        <taxon>Blastococcus</taxon>
    </lineage>
</organism>
<dbReference type="RefSeq" id="WP_163207696.1">
    <property type="nucleotide sequence ID" value="NZ_JAAGWG010000037.1"/>
</dbReference>
<dbReference type="AlphaFoldDB" id="A0A6L9W763"/>
<evidence type="ECO:0000313" key="1">
    <source>
        <dbReference type="EMBL" id="NEK87639.1"/>
    </source>
</evidence>